<dbReference type="AlphaFoldDB" id="D7DA49"/>
<dbReference type="GeneID" id="9234848"/>
<sequence length="116" mass="13484">MKNYIVRYIRLYRVVDVEETEIEKDLKKLGEFIKQRSSNKKDITYITISFIKKNNVDGLIILRGKDKEKIDVEAEIITDYIESSLKALAAKKIKDPRNIESIPVPGLRNFLLEEAV</sequence>
<name>D7DA49_STAHD</name>
<dbReference type="eggNOG" id="arCOG13654">
    <property type="taxonomic scope" value="Archaea"/>
</dbReference>
<keyword evidence="2" id="KW-1185">Reference proteome</keyword>
<dbReference type="EMBL" id="CP002051">
    <property type="protein sequence ID" value="ADI32645.1"/>
    <property type="molecule type" value="Genomic_DNA"/>
</dbReference>
<evidence type="ECO:0000313" key="1">
    <source>
        <dbReference type="EMBL" id="ADI32645.1"/>
    </source>
</evidence>
<reference evidence="2" key="1">
    <citation type="submission" date="2010-05" db="EMBL/GenBank/DDBJ databases">
        <title>Complete sequence of Staphylothermus hellenicus DSM 12710.</title>
        <authorList>
            <consortium name="US DOE Joint Genome Institute"/>
            <person name="Lucas S."/>
            <person name="Copeland A."/>
            <person name="Lapidus A."/>
            <person name="Cheng J.-F."/>
            <person name="Bruce D."/>
            <person name="Goodwin L."/>
            <person name="Pitluck S."/>
            <person name="Davenport K."/>
            <person name="Detter J.C."/>
            <person name="Han C."/>
            <person name="Tapia R."/>
            <person name="Larimer F."/>
            <person name="Land M."/>
            <person name="Hauser L."/>
            <person name="Kyrpides N."/>
            <person name="Mikhailova N."/>
            <person name="Anderson I.J."/>
            <person name="Woyke T."/>
        </authorList>
    </citation>
    <scope>NUCLEOTIDE SEQUENCE [LARGE SCALE GENOMIC DNA]</scope>
    <source>
        <strain evidence="2">DSM 12710 / JCM 10830 / BK20S6-10-b1 / P8</strain>
    </source>
</reference>
<organism evidence="1 2">
    <name type="scientific">Staphylothermus hellenicus (strain DSM 12710 / JCM 10830 / BK20S6-10-b1 / P8)</name>
    <dbReference type="NCBI Taxonomy" id="591019"/>
    <lineage>
        <taxon>Archaea</taxon>
        <taxon>Thermoproteota</taxon>
        <taxon>Thermoprotei</taxon>
        <taxon>Desulfurococcales</taxon>
        <taxon>Desulfurococcaceae</taxon>
        <taxon>Staphylothermus</taxon>
    </lineage>
</organism>
<dbReference type="Proteomes" id="UP000002573">
    <property type="component" value="Chromosome"/>
</dbReference>
<protein>
    <submittedName>
        <fullName evidence="1">Uncharacterized protein</fullName>
    </submittedName>
</protein>
<accession>D7DA49</accession>
<proteinExistence type="predicted"/>
<dbReference type="HOGENOM" id="CLU_2091396_0_0_2"/>
<dbReference type="OrthoDB" id="374137at2157"/>
<dbReference type="STRING" id="591019.Shell_1557"/>
<dbReference type="KEGG" id="shc:Shell_1557"/>
<gene>
    <name evidence="1" type="ordered locus">Shell_1557</name>
</gene>
<evidence type="ECO:0000313" key="2">
    <source>
        <dbReference type="Proteomes" id="UP000002573"/>
    </source>
</evidence>
<reference evidence="1 2" key="2">
    <citation type="journal article" date="2011" name="Stand. Genomic Sci.">
        <title>Complete genome sequence of Staphylothermus hellenicus P8.</title>
        <authorList>
            <person name="Anderson I."/>
            <person name="Wirth R."/>
            <person name="Lucas S."/>
            <person name="Copeland A."/>
            <person name="Lapidus A."/>
            <person name="Cheng J.F."/>
            <person name="Goodwin L."/>
            <person name="Pitluck S."/>
            <person name="Davenport K."/>
            <person name="Detter J.C."/>
            <person name="Han C."/>
            <person name="Tapia R."/>
            <person name="Land M."/>
            <person name="Hauser L."/>
            <person name="Pati A."/>
            <person name="Mikhailova N."/>
            <person name="Woyke T."/>
            <person name="Klenk H.P."/>
            <person name="Kyrpides N."/>
            <person name="Ivanova N."/>
        </authorList>
    </citation>
    <scope>NUCLEOTIDE SEQUENCE [LARGE SCALE GENOMIC DNA]</scope>
    <source>
        <strain evidence="2">DSM 12710 / JCM 10830 / BK20S6-10-b1 / P8</strain>
    </source>
</reference>
<dbReference type="RefSeq" id="WP_013143843.1">
    <property type="nucleotide sequence ID" value="NC_014205.1"/>
</dbReference>